<protein>
    <submittedName>
        <fullName evidence="1">Uncharacterized protein</fullName>
    </submittedName>
</protein>
<gene>
    <name evidence="1" type="ORF">IMSHALPRED_007826</name>
</gene>
<reference evidence="1" key="1">
    <citation type="submission" date="2021-03" db="EMBL/GenBank/DDBJ databases">
        <authorList>
            <person name="Tagirdzhanova G."/>
        </authorList>
    </citation>
    <scope>NUCLEOTIDE SEQUENCE</scope>
</reference>
<comment type="caution">
    <text evidence="1">The sequence shown here is derived from an EMBL/GenBank/DDBJ whole genome shotgun (WGS) entry which is preliminary data.</text>
</comment>
<name>A0A8H3FR76_9LECA</name>
<proteinExistence type="predicted"/>
<evidence type="ECO:0000313" key="2">
    <source>
        <dbReference type="Proteomes" id="UP000664534"/>
    </source>
</evidence>
<dbReference type="AlphaFoldDB" id="A0A8H3FR76"/>
<dbReference type="EMBL" id="CAJPDT010000052">
    <property type="protein sequence ID" value="CAF9929149.1"/>
    <property type="molecule type" value="Genomic_DNA"/>
</dbReference>
<dbReference type="Proteomes" id="UP000664534">
    <property type="component" value="Unassembled WGS sequence"/>
</dbReference>
<keyword evidence="2" id="KW-1185">Reference proteome</keyword>
<sequence length="286" mass="32223">MSSKPAFVFNSAPSLPLEFDTIMPCYECSMLSYDMRCQNCSRLSATTPMTPPPSPASFYPFSFEFASSLTNKLAALEFPYSPELSTPITKQSRWDWPTLDAAKLETPSSKRSRFDWSELSTPIEQYAIRKHTRDSDTAQPSASTTDPAPHTTCSFCTMVPYGALCTKCSQIQTSKAMTLATPPAAAWPVLHRLGDWEGTKAAEEELLQNLDMELFEQINVPHELDEWGRRVYNDCGHRILYYQDSDGNTVMGYEAWFPCSVAGDYEESDDWRWGGQMRETAADKES</sequence>
<dbReference type="OrthoDB" id="10330306at2759"/>
<accession>A0A8H3FR76</accession>
<organism evidence="1 2">
    <name type="scientific">Imshaugia aleurites</name>
    <dbReference type="NCBI Taxonomy" id="172621"/>
    <lineage>
        <taxon>Eukaryota</taxon>
        <taxon>Fungi</taxon>
        <taxon>Dikarya</taxon>
        <taxon>Ascomycota</taxon>
        <taxon>Pezizomycotina</taxon>
        <taxon>Lecanoromycetes</taxon>
        <taxon>OSLEUM clade</taxon>
        <taxon>Lecanoromycetidae</taxon>
        <taxon>Lecanorales</taxon>
        <taxon>Lecanorineae</taxon>
        <taxon>Parmeliaceae</taxon>
        <taxon>Imshaugia</taxon>
    </lineage>
</organism>
<evidence type="ECO:0000313" key="1">
    <source>
        <dbReference type="EMBL" id="CAF9929149.1"/>
    </source>
</evidence>